<protein>
    <submittedName>
        <fullName evidence="2">Het domain-containing protein</fullName>
    </submittedName>
</protein>
<dbReference type="PANTHER" id="PTHR10622:SF10">
    <property type="entry name" value="HET DOMAIN-CONTAINING PROTEIN"/>
    <property type="match status" value="1"/>
</dbReference>
<dbReference type="Proteomes" id="UP000654918">
    <property type="component" value="Unassembled WGS sequence"/>
</dbReference>
<evidence type="ECO:0000313" key="2">
    <source>
        <dbReference type="EMBL" id="KAF6838726.1"/>
    </source>
</evidence>
<keyword evidence="1" id="KW-0812">Transmembrane</keyword>
<accession>A0A8H6NNA1</accession>
<comment type="caution">
    <text evidence="2">The sequence shown here is derived from an EMBL/GenBank/DDBJ whole genome shotgun (WGS) entry which is preliminary data.</text>
</comment>
<keyword evidence="3" id="KW-1185">Reference proteome</keyword>
<dbReference type="AlphaFoldDB" id="A0A8H6NNA1"/>
<gene>
    <name evidence="2" type="ORF">CPLU01_02259</name>
</gene>
<keyword evidence="1" id="KW-0472">Membrane</keyword>
<proteinExistence type="predicted"/>
<feature type="transmembrane region" description="Helical" evidence="1">
    <location>
        <begin position="631"/>
        <end position="647"/>
    </location>
</feature>
<evidence type="ECO:0000313" key="3">
    <source>
        <dbReference type="Proteomes" id="UP000654918"/>
    </source>
</evidence>
<sequence length="720" mass="82003">MFRWYQGAAVCYAYLGRCPARPDFRNSRWFTRGWTLQELLAPKHVDFYNRAWSHIGDRSSMAEVIKNVTRIPVQYLRNEQGFRSASIAVRMSWAASRQTKRIEDRAYSLLGIFGVNMPLLYGEGDRAFERLQLALIDETTDESILAWSPSRNSLESTSSVDSTCFSISWANQYELPLSQWPSGQSVLLEKTTDDSILAWSSSRNSLKFTLPVDSTSFSVSWANQHKPPLSQWPSGKPGADLSQSYENSSSHGLLARVPEDFACWKDAVVTPLYEANSVMEMNNRGLRITLPLVGLENHTYGLLRCKVGRDFSQSLLLPLSQTSVADEYVRSQRPFLLKCSHDFSKRISKHIIVHTIYIRKDFYKEPSVEYPIWNAGLKCGCVRLQESAGLPERLVEVIPSQAYNRPLHVLYPLGDGHNNWERAFLHYAADNGEPGFVIILEKRSHMDAFLSPNKISPPFKCHIVPKSNQSFSVQAKELKKVVGFQPLRNRLFVGRGARVAEVKHDTFLDHEMFTIDVSKEVSDSILLFSGSDWDGLVRPSTADVIFFCGRYVLDSLLTSWQEFFYVPLSIISWRYSFLLDLGESLAWGAVVFLFFMVRLKAYWAACSVHVSDLAFRKTEIVGRLKYLDRPFIYFHMFMNILIYYRGVRCGRRGFATLATQVCPAIVHRLFGSKMFEPIFDLSQLGWTRTALILVMTAILFKPASFLSALISLGQLALAWA</sequence>
<name>A0A8H6NNA1_9PEZI</name>
<organism evidence="2 3">
    <name type="scientific">Colletotrichum plurivorum</name>
    <dbReference type="NCBI Taxonomy" id="2175906"/>
    <lineage>
        <taxon>Eukaryota</taxon>
        <taxon>Fungi</taxon>
        <taxon>Dikarya</taxon>
        <taxon>Ascomycota</taxon>
        <taxon>Pezizomycotina</taxon>
        <taxon>Sordariomycetes</taxon>
        <taxon>Hypocreomycetidae</taxon>
        <taxon>Glomerellales</taxon>
        <taxon>Glomerellaceae</taxon>
        <taxon>Colletotrichum</taxon>
        <taxon>Colletotrichum orchidearum species complex</taxon>
    </lineage>
</organism>
<evidence type="ECO:0000256" key="1">
    <source>
        <dbReference type="SAM" id="Phobius"/>
    </source>
</evidence>
<dbReference type="PANTHER" id="PTHR10622">
    <property type="entry name" value="HET DOMAIN-CONTAINING PROTEIN"/>
    <property type="match status" value="1"/>
</dbReference>
<keyword evidence="1" id="KW-1133">Transmembrane helix</keyword>
<dbReference type="EMBL" id="WIGO01000017">
    <property type="protein sequence ID" value="KAF6838726.1"/>
    <property type="molecule type" value="Genomic_DNA"/>
</dbReference>
<reference evidence="2" key="1">
    <citation type="journal article" date="2020" name="Phytopathology">
        <title>Genome Sequence Resources of Colletotrichum truncatum, C. plurivorum, C. musicola, and C. sojae: Four Species Pathogenic to Soybean (Glycine max).</title>
        <authorList>
            <person name="Rogerio F."/>
            <person name="Boufleur T.R."/>
            <person name="Ciampi-Guillardi M."/>
            <person name="Sukno S.A."/>
            <person name="Thon M.R."/>
            <person name="Massola Junior N.S."/>
            <person name="Baroncelli R."/>
        </authorList>
    </citation>
    <scope>NUCLEOTIDE SEQUENCE</scope>
    <source>
        <strain evidence="2">LFN00145</strain>
    </source>
</reference>
<feature type="transmembrane region" description="Helical" evidence="1">
    <location>
        <begin position="691"/>
        <end position="717"/>
    </location>
</feature>